<name>A0A7U5BFB3_9SPHN</name>
<evidence type="ECO:0000313" key="2">
    <source>
        <dbReference type="Proteomes" id="UP000032300"/>
    </source>
</evidence>
<dbReference type="KEGG" id="sphi:TS85_02855"/>
<organism evidence="1 2">
    <name type="scientific">Sphingomonas hengshuiensis</name>
    <dbReference type="NCBI Taxonomy" id="1609977"/>
    <lineage>
        <taxon>Bacteria</taxon>
        <taxon>Pseudomonadati</taxon>
        <taxon>Pseudomonadota</taxon>
        <taxon>Alphaproteobacteria</taxon>
        <taxon>Sphingomonadales</taxon>
        <taxon>Sphingomonadaceae</taxon>
        <taxon>Sphingomonas</taxon>
    </lineage>
</organism>
<proteinExistence type="predicted"/>
<reference evidence="1 2" key="2">
    <citation type="submission" date="2015-02" db="EMBL/GenBank/DDBJ databases">
        <title>The complete genome of Sphingomonas hengshuiensis sp. WHSC-8 isolated from soil of Hengshui Lake.</title>
        <authorList>
            <person name="Wei S."/>
            <person name="Guo J."/>
            <person name="Su C."/>
            <person name="Wu R."/>
            <person name="Zhang Z."/>
            <person name="Liang K."/>
            <person name="Li H."/>
            <person name="Wang T."/>
            <person name="Liu H."/>
            <person name="Zhang C."/>
            <person name="Li Z."/>
            <person name="Wang Q."/>
            <person name="Meng J."/>
        </authorList>
    </citation>
    <scope>NUCLEOTIDE SEQUENCE [LARGE SCALE GENOMIC DNA]</scope>
    <source>
        <strain evidence="1 2">WHSC-8</strain>
    </source>
</reference>
<keyword evidence="2" id="KW-1185">Reference proteome</keyword>
<reference evidence="1 2" key="1">
    <citation type="journal article" date="2015" name="Int. J. Syst. Evol. Microbiol.">
        <title>Sphingomonas hengshuiensis sp. nov., isolated from lake wetland.</title>
        <authorList>
            <person name="Wei S."/>
            <person name="Wang T."/>
            <person name="Liu H."/>
            <person name="Zhang C."/>
            <person name="Guo J."/>
            <person name="Wang Q."/>
            <person name="Liang K."/>
            <person name="Zhang Z."/>
        </authorList>
    </citation>
    <scope>NUCLEOTIDE SEQUENCE [LARGE SCALE GENOMIC DNA]</scope>
    <source>
        <strain evidence="1 2">WHSC-8</strain>
    </source>
</reference>
<dbReference type="Proteomes" id="UP000032300">
    <property type="component" value="Chromosome"/>
</dbReference>
<gene>
    <name evidence="1" type="ORF">TS85_02855</name>
</gene>
<accession>A0A7U5BFB3</accession>
<protein>
    <submittedName>
        <fullName evidence="1">Uncharacterized protein</fullName>
    </submittedName>
</protein>
<dbReference type="AlphaFoldDB" id="A0A7U5BFB3"/>
<evidence type="ECO:0000313" key="1">
    <source>
        <dbReference type="EMBL" id="AJP74214.1"/>
    </source>
</evidence>
<dbReference type="EMBL" id="CP010836">
    <property type="protein sequence ID" value="AJP74214.1"/>
    <property type="molecule type" value="Genomic_DNA"/>
</dbReference>
<sequence>MRILFYLPVVTPFWFETLLLPMLAALHDHAELHVLAPAEWQHTGIGARELAMAAHLDRIRWHIVGDGDHGSLRTRPSDPEGLIAFVRDLAPDHVLCRSAEDATPKRFPGRVQYIMETGASPLRSDVWLRLQDGIFEHGVMPALEPGIAQRLDALFAPRWQAAVTRCRSEGAFALDRAAACAAMGLPDDRRIVAVPLEYAHPENFFDIHHRFPDNCALIDHLVAQLPPGWVLAATDHPLNEAYCDTTALRACIDRHQGRVRLVSGEDATGLMVKHCDALVVQNSKTFAAGAFFAKPILRLSHCRSADWLNLFDDAPSLFAAVERGDAPVADPDRFRLWVAYHLLDEAFLPATLTGADLIGRMTQPVDPARWADALDRYDAFQPRSLHHA</sequence>